<proteinExistence type="predicted"/>
<dbReference type="Proteomes" id="UP000189940">
    <property type="component" value="Unassembled WGS sequence"/>
</dbReference>
<dbReference type="Gene3D" id="2.60.120.1440">
    <property type="match status" value="1"/>
</dbReference>
<keyword evidence="1" id="KW-0472">Membrane</keyword>
<keyword evidence="1" id="KW-1133">Transmembrane helix</keyword>
<dbReference type="PANTHER" id="PTHR30273:SF2">
    <property type="entry name" value="PROTEIN FECR"/>
    <property type="match status" value="1"/>
</dbReference>
<organism evidence="4 5">
    <name type="scientific">Nitrobacter vulgaris</name>
    <dbReference type="NCBI Taxonomy" id="29421"/>
    <lineage>
        <taxon>Bacteria</taxon>
        <taxon>Pseudomonadati</taxon>
        <taxon>Pseudomonadota</taxon>
        <taxon>Alphaproteobacteria</taxon>
        <taxon>Hyphomicrobiales</taxon>
        <taxon>Nitrobacteraceae</taxon>
        <taxon>Nitrobacter</taxon>
    </lineage>
</organism>
<sequence>MSQPGLDQNRLTDEAIDLVIRLQNDPGNPVATEMVRVWRARSAEHERIWARVAKVHGASGKVLTRRRSAERREKLGLTRRNFVIGGLIGVGAVGASYSILPRALLLSRADHVTAKGEIRSVNLPDGSVATLGPDSAIALDFTARLRRVQLLAGMSFFDVASESQRAFTVQAAKLTATALGTAFDVANDAGMLSVSVDHGVVEAQAPGSTIAAGTKLTAGEWVTIDSATHAIERGSREASQIASWRDNLIVAEKEAVSALVARIGRWIPGRIVMADPFIGSQRVSGIFDLNNPKRALEAVVHPAGAHIRQVSSFLTVISPI</sequence>
<evidence type="ECO:0000313" key="5">
    <source>
        <dbReference type="Proteomes" id="UP000189940"/>
    </source>
</evidence>
<feature type="domain" description="FecR N-terminal" evidence="3">
    <location>
        <begin position="13"/>
        <end position="54"/>
    </location>
</feature>
<gene>
    <name evidence="4" type="ORF">B2M20_02450</name>
</gene>
<dbReference type="OrthoDB" id="636724at2"/>
<evidence type="ECO:0000256" key="1">
    <source>
        <dbReference type="SAM" id="Phobius"/>
    </source>
</evidence>
<evidence type="ECO:0000259" key="2">
    <source>
        <dbReference type="Pfam" id="PF04773"/>
    </source>
</evidence>
<keyword evidence="1" id="KW-0812">Transmembrane</keyword>
<dbReference type="Pfam" id="PF16220">
    <property type="entry name" value="DUF4880"/>
    <property type="match status" value="1"/>
</dbReference>
<evidence type="ECO:0000313" key="4">
    <source>
        <dbReference type="EMBL" id="OPH84375.1"/>
    </source>
</evidence>
<dbReference type="InterPro" id="IPR012373">
    <property type="entry name" value="Ferrdict_sens_TM"/>
</dbReference>
<keyword evidence="5" id="KW-1185">Reference proteome</keyword>
<dbReference type="EMBL" id="MWPQ01000005">
    <property type="protein sequence ID" value="OPH84375.1"/>
    <property type="molecule type" value="Genomic_DNA"/>
</dbReference>
<dbReference type="GO" id="GO:0016989">
    <property type="term" value="F:sigma factor antagonist activity"/>
    <property type="evidence" value="ECO:0007669"/>
    <property type="project" value="TreeGrafter"/>
</dbReference>
<dbReference type="Pfam" id="PF04773">
    <property type="entry name" value="FecR"/>
    <property type="match status" value="1"/>
</dbReference>
<dbReference type="InterPro" id="IPR032623">
    <property type="entry name" value="FecR_N"/>
</dbReference>
<dbReference type="PIRSF" id="PIRSF018266">
    <property type="entry name" value="FecR"/>
    <property type="match status" value="1"/>
</dbReference>
<dbReference type="InterPro" id="IPR006860">
    <property type="entry name" value="FecR"/>
</dbReference>
<name>A0A1V4I2N5_NITVU</name>
<feature type="transmembrane region" description="Helical" evidence="1">
    <location>
        <begin position="81"/>
        <end position="100"/>
    </location>
</feature>
<comment type="caution">
    <text evidence="4">The sequence shown here is derived from an EMBL/GenBank/DDBJ whole genome shotgun (WGS) entry which is preliminary data.</text>
</comment>
<dbReference type="PANTHER" id="PTHR30273">
    <property type="entry name" value="PERIPLASMIC SIGNAL SENSOR AND SIGMA FACTOR ACTIVATOR FECR-RELATED"/>
    <property type="match status" value="1"/>
</dbReference>
<feature type="domain" description="FecR protein" evidence="2">
    <location>
        <begin position="110"/>
        <end position="202"/>
    </location>
</feature>
<protein>
    <submittedName>
        <fullName evidence="4">Iron dicitrate transport regulator FecR</fullName>
    </submittedName>
</protein>
<reference evidence="4 5" key="1">
    <citation type="submission" date="2017-02" db="EMBL/GenBank/DDBJ databases">
        <title>Genome sequence of the nitrite-oxidizing bacterium Nitrobacter vulgaris strain Ab1.</title>
        <authorList>
            <person name="Mellbye B.L."/>
            <person name="Davis E.W."/>
            <person name="Spieck E."/>
            <person name="Chang J.H."/>
            <person name="Bottomley P.J."/>
            <person name="Sayavedra-Soto L.A."/>
        </authorList>
    </citation>
    <scope>NUCLEOTIDE SEQUENCE [LARGE SCALE GENOMIC DNA]</scope>
    <source>
        <strain evidence="4 5">Ab1</strain>
    </source>
</reference>
<accession>A0A1V4I2N5</accession>
<evidence type="ECO:0000259" key="3">
    <source>
        <dbReference type="Pfam" id="PF16220"/>
    </source>
</evidence>
<dbReference type="AlphaFoldDB" id="A0A1V4I2N5"/>
<dbReference type="RefSeq" id="WP_079445513.1">
    <property type="nucleotide sequence ID" value="NZ_MWPQ01000005.1"/>
</dbReference>
<dbReference type="STRING" id="29421.B2M20_02450"/>